<evidence type="ECO:0008006" key="5">
    <source>
        <dbReference type="Google" id="ProtNLM"/>
    </source>
</evidence>
<accession>A0A7R7HYM9</accession>
<keyword evidence="4" id="KW-1185">Reference proteome</keyword>
<dbReference type="AlphaFoldDB" id="A0A7R7HYM9"/>
<feature type="compositionally biased region" description="Low complexity" evidence="1">
    <location>
        <begin position="29"/>
        <end position="58"/>
    </location>
</feature>
<dbReference type="RefSeq" id="WP_203963501.1">
    <property type="nucleotide sequence ID" value="NZ_AP023355.1"/>
</dbReference>
<dbReference type="PROSITE" id="PS51257">
    <property type="entry name" value="PROKAR_LIPOPROTEIN"/>
    <property type="match status" value="1"/>
</dbReference>
<feature type="region of interest" description="Disordered" evidence="1">
    <location>
        <begin position="25"/>
        <end position="89"/>
    </location>
</feature>
<organism evidence="3 4">
    <name type="scientific">Actinocatenispora thailandica</name>
    <dbReference type="NCBI Taxonomy" id="227318"/>
    <lineage>
        <taxon>Bacteria</taxon>
        <taxon>Bacillati</taxon>
        <taxon>Actinomycetota</taxon>
        <taxon>Actinomycetes</taxon>
        <taxon>Micromonosporales</taxon>
        <taxon>Micromonosporaceae</taxon>
        <taxon>Actinocatenispora</taxon>
    </lineage>
</organism>
<keyword evidence="2" id="KW-0732">Signal</keyword>
<reference evidence="3 4" key="1">
    <citation type="submission" date="2020-08" db="EMBL/GenBank/DDBJ databases">
        <title>Whole genome shotgun sequence of Actinocatenispora thailandica NBRC 105041.</title>
        <authorList>
            <person name="Komaki H."/>
            <person name="Tamura T."/>
        </authorList>
    </citation>
    <scope>NUCLEOTIDE SEQUENCE [LARGE SCALE GENOMIC DNA]</scope>
    <source>
        <strain evidence="3 4">NBRC 105041</strain>
    </source>
</reference>
<evidence type="ECO:0000313" key="3">
    <source>
        <dbReference type="EMBL" id="BCJ37263.1"/>
    </source>
</evidence>
<dbReference type="EMBL" id="AP023355">
    <property type="protein sequence ID" value="BCJ37263.1"/>
    <property type="molecule type" value="Genomic_DNA"/>
</dbReference>
<feature type="signal peptide" evidence="2">
    <location>
        <begin position="1"/>
        <end position="20"/>
    </location>
</feature>
<evidence type="ECO:0000256" key="1">
    <source>
        <dbReference type="SAM" id="MobiDB-lite"/>
    </source>
</evidence>
<name>A0A7R7HYM9_9ACTN</name>
<evidence type="ECO:0000256" key="2">
    <source>
        <dbReference type="SAM" id="SignalP"/>
    </source>
</evidence>
<sequence length="236" mass="23361">MNRGRSLALAALVAATLALAACSTGTGGDRAATGTPSASPMAASPTSASPSTAPLPSSKQLAAALPAHGDVPSGYTKQDGGVSDSGTTTKPAGCATATNAMGQVDHAAQAEVAYADTDKGLLYGVGVYAFREGPGNLLDQAGTALRKCARYTATDPDGTTSTVTLEKASFPKLGDDRVAFQREAKGDAGITLGMTVAYLSVGHCGVFVAAGGVSGANSALAQQAARATVDKLHKIC</sequence>
<dbReference type="Proteomes" id="UP000611640">
    <property type="component" value="Chromosome"/>
</dbReference>
<proteinExistence type="predicted"/>
<protein>
    <recommendedName>
        <fullName evidence="5">Sensor domain-containing protein</fullName>
    </recommendedName>
</protein>
<gene>
    <name evidence="3" type="ORF">Athai_47660</name>
</gene>
<evidence type="ECO:0000313" key="4">
    <source>
        <dbReference type="Proteomes" id="UP000611640"/>
    </source>
</evidence>
<feature type="chain" id="PRO_5038991172" description="Sensor domain-containing protein" evidence="2">
    <location>
        <begin position="21"/>
        <end position="236"/>
    </location>
</feature>
<dbReference type="KEGG" id="atl:Athai_47660"/>